<dbReference type="GO" id="GO:0016301">
    <property type="term" value="F:kinase activity"/>
    <property type="evidence" value="ECO:0007669"/>
    <property type="project" value="UniProtKB-KW"/>
</dbReference>
<dbReference type="InterPro" id="IPR050187">
    <property type="entry name" value="Lipid_Phosphate_FormReg"/>
</dbReference>
<keyword evidence="1" id="KW-0808">Transferase</keyword>
<gene>
    <name evidence="6" type="ORF">FEM03_05470</name>
</gene>
<dbReference type="Gene3D" id="3.40.50.10330">
    <property type="entry name" value="Probable inorganic polyphosphate/atp-NAD kinase, domain 1"/>
    <property type="match status" value="1"/>
</dbReference>
<evidence type="ECO:0000259" key="5">
    <source>
        <dbReference type="PROSITE" id="PS50146"/>
    </source>
</evidence>
<dbReference type="PANTHER" id="PTHR12358:SF54">
    <property type="entry name" value="SPHINGOSINE KINASE RELATED PROTEIN"/>
    <property type="match status" value="1"/>
</dbReference>
<keyword evidence="3 6" id="KW-0418">Kinase</keyword>
<keyword evidence="2" id="KW-0547">Nucleotide-binding</keyword>
<dbReference type="NCBIfam" id="TIGR00147">
    <property type="entry name" value="YegS/Rv2252/BmrU family lipid kinase"/>
    <property type="match status" value="1"/>
</dbReference>
<accession>A0A5R8KH03</accession>
<evidence type="ECO:0000256" key="3">
    <source>
        <dbReference type="ARBA" id="ARBA00022777"/>
    </source>
</evidence>
<comment type="caution">
    <text evidence="6">The sequence shown here is derived from an EMBL/GenBank/DDBJ whole genome shotgun (WGS) entry which is preliminary data.</text>
</comment>
<dbReference type="InterPro" id="IPR005218">
    <property type="entry name" value="Diacylglycerol/lipid_kinase"/>
</dbReference>
<dbReference type="InterPro" id="IPR001206">
    <property type="entry name" value="Diacylglycerol_kinase_cat_dom"/>
</dbReference>
<proteinExistence type="predicted"/>
<evidence type="ECO:0000313" key="6">
    <source>
        <dbReference type="EMBL" id="TLD71593.1"/>
    </source>
</evidence>
<feature type="domain" description="DAGKc" evidence="5">
    <location>
        <begin position="1"/>
        <end position="134"/>
    </location>
</feature>
<dbReference type="Proteomes" id="UP000306196">
    <property type="component" value="Unassembled WGS sequence"/>
</dbReference>
<dbReference type="Pfam" id="PF00781">
    <property type="entry name" value="DAGK_cat"/>
    <property type="match status" value="1"/>
</dbReference>
<evidence type="ECO:0000256" key="1">
    <source>
        <dbReference type="ARBA" id="ARBA00022679"/>
    </source>
</evidence>
<dbReference type="OrthoDB" id="9786026at2"/>
<dbReference type="Gene3D" id="2.60.200.40">
    <property type="match status" value="1"/>
</dbReference>
<dbReference type="GO" id="GO:0005524">
    <property type="term" value="F:ATP binding"/>
    <property type="evidence" value="ECO:0007669"/>
    <property type="project" value="UniProtKB-KW"/>
</dbReference>
<dbReference type="InterPro" id="IPR016064">
    <property type="entry name" value="NAD/diacylglycerol_kinase_sf"/>
</dbReference>
<sequence length="295" mass="32126">MAIPVLINPAANSTKAAGQVERVRRLSPAAEVLMTEGVGSATRMALDLAQQGHRLVVAAGGDGTVNEVINGLAAFNAKEPDAEKQVKIGILPVGTMNVMAFELGLPGRDLEACWKVIQEGKVREVDLWMANDQYFAQLAGVGLDAEIVQQTPWEMKRKFGPLSYVMTAARVLGQEAPLLSVEIEGRPPLFGSIVLVGNGRHYGGPVPVFRQANNADGLLDIVIFHKRRPLEVFQFLSAMAFDGYEACEDLDYLQAREFRVLSQQKQEVPYELDGELGKTTPVVFKPAGFPLRVVV</sequence>
<evidence type="ECO:0000313" key="7">
    <source>
        <dbReference type="Proteomes" id="UP000306196"/>
    </source>
</evidence>
<protein>
    <submittedName>
        <fullName evidence="6">Diacylglycerol kinase family lipid kinase</fullName>
    </submittedName>
</protein>
<dbReference type="SUPFAM" id="SSF111331">
    <property type="entry name" value="NAD kinase/diacylglycerol kinase-like"/>
    <property type="match status" value="1"/>
</dbReference>
<dbReference type="RefSeq" id="WP_138085189.1">
    <property type="nucleotide sequence ID" value="NZ_VAUV01000004.1"/>
</dbReference>
<dbReference type="EMBL" id="VAUV01000004">
    <property type="protein sequence ID" value="TLD71593.1"/>
    <property type="molecule type" value="Genomic_DNA"/>
</dbReference>
<dbReference type="PROSITE" id="PS50146">
    <property type="entry name" value="DAGK"/>
    <property type="match status" value="1"/>
</dbReference>
<dbReference type="PANTHER" id="PTHR12358">
    <property type="entry name" value="SPHINGOSINE KINASE"/>
    <property type="match status" value="1"/>
</dbReference>
<keyword evidence="7" id="KW-1185">Reference proteome</keyword>
<organism evidence="6 7">
    <name type="scientific">Phragmitibacter flavus</name>
    <dbReference type="NCBI Taxonomy" id="2576071"/>
    <lineage>
        <taxon>Bacteria</taxon>
        <taxon>Pseudomonadati</taxon>
        <taxon>Verrucomicrobiota</taxon>
        <taxon>Verrucomicrobiia</taxon>
        <taxon>Verrucomicrobiales</taxon>
        <taxon>Verrucomicrobiaceae</taxon>
        <taxon>Phragmitibacter</taxon>
    </lineage>
</organism>
<dbReference type="InterPro" id="IPR017438">
    <property type="entry name" value="ATP-NAD_kinase_N"/>
</dbReference>
<name>A0A5R8KH03_9BACT</name>
<dbReference type="Pfam" id="PF19279">
    <property type="entry name" value="YegS_C"/>
    <property type="match status" value="1"/>
</dbReference>
<dbReference type="SMART" id="SM00046">
    <property type="entry name" value="DAGKc"/>
    <property type="match status" value="1"/>
</dbReference>
<keyword evidence="4" id="KW-0067">ATP-binding</keyword>
<dbReference type="InterPro" id="IPR045540">
    <property type="entry name" value="YegS/DAGK_C"/>
</dbReference>
<evidence type="ECO:0000256" key="4">
    <source>
        <dbReference type="ARBA" id="ARBA00022840"/>
    </source>
</evidence>
<reference evidence="6 7" key="1">
    <citation type="submission" date="2019-05" db="EMBL/GenBank/DDBJ databases">
        <title>Verrucobacter flavum gen. nov., sp. nov. a new member of the family Verrucomicrobiaceae.</title>
        <authorList>
            <person name="Szuroczki S."/>
            <person name="Abbaszade G."/>
            <person name="Szabo A."/>
            <person name="Felfoldi T."/>
            <person name="Schumann P."/>
            <person name="Boka K."/>
            <person name="Keki Z."/>
            <person name="Toumi M."/>
            <person name="Toth E."/>
        </authorList>
    </citation>
    <scope>NUCLEOTIDE SEQUENCE [LARGE SCALE GENOMIC DNA]</scope>
    <source>
        <strain evidence="6 7">MG-N-17</strain>
    </source>
</reference>
<dbReference type="AlphaFoldDB" id="A0A5R8KH03"/>
<evidence type="ECO:0000256" key="2">
    <source>
        <dbReference type="ARBA" id="ARBA00022741"/>
    </source>
</evidence>
<dbReference type="GO" id="GO:0008654">
    <property type="term" value="P:phospholipid biosynthetic process"/>
    <property type="evidence" value="ECO:0007669"/>
    <property type="project" value="InterPro"/>
</dbReference>